<keyword evidence="2" id="KW-1003">Cell membrane</keyword>
<dbReference type="CDD" id="cd16015">
    <property type="entry name" value="LTA_synthase"/>
    <property type="match status" value="1"/>
</dbReference>
<sequence length="691" mass="77391">MSKPFRQIREFFPPEALFTAGLYLVFLIGFALLRLLLLVSNGNLGKTVPTGELLQSFWVGLRFDLAIGSYLLIPLFLALLLLRGRAKSLVLVPFSLLAAALLLLGVAEAEFYREFESRFNALVFEYLSHPATVGGMIWDGYPVVRYLLLWALLAALFLWSVGRLRRRFLVGCESPATPRAALLRTMGATVMLTLMVFASRGGFASEPLRWGDAFFSGSTFANHLALNGIFTLGRSGWDKLYGKQAFWTEAVPADQALSTTREMLALEGETPLYDEQHPLLRSETAPTSTIPLKSYPGRPVNVVVILMESFSGRFVGALGSPADLTPEFDRLAGEGILFERAFSSGTHTHQGVYASLTSFPNLPGYEYLMKMMEANQEFSSLPTLLERDGYQTVFLYNGLFSWDNKEGFFRQHGMQRFIGTEDYANPSFRDPLWGVGDYDVFMRANEEFRDMDKQGPFFGAILTLSNHQPYNLPDPLPFEPIRTGDHLEGRYNAMHYADWSLGQFFAKARQEEYFDRTLFVITGDHGFGVPPMITGMQLERFHVPLLFYAPGLLGDEGLRRRTVASQVDIGPSIFGLLGMSDPHQGWGRNLFSPALRDPGFAVIKPSGGEERVALIEDDRLLLVAPKETPKLYRFDLGFPPQSSADQYREERGLAKQMEQRLLSYVQTGILSLRGRKLGVPETGHPATAHRD</sequence>
<dbReference type="InterPro" id="IPR050448">
    <property type="entry name" value="OpgB/LTA_synthase_biosynth"/>
</dbReference>
<keyword evidence="3 6" id="KW-0812">Transmembrane</keyword>
<reference evidence="8 9" key="1">
    <citation type="journal article" date="2016" name="C (Basel)">
        <title>Selective Growth of and Electricity Production by Marine Exoelectrogenic Bacteria in Self-Aggregated Hydrogel of Microbially Reduced Graphene Oxide.</title>
        <authorList>
            <person name="Yoshida N."/>
            <person name="Goto Y."/>
            <person name="Miyata Y."/>
        </authorList>
    </citation>
    <scope>NUCLEOTIDE SEQUENCE [LARGE SCALE GENOMIC DNA]</scope>
    <source>
        <strain evidence="8 9">NIT-T3</strain>
    </source>
</reference>
<feature type="transmembrane region" description="Helical" evidence="6">
    <location>
        <begin position="20"/>
        <end position="39"/>
    </location>
</feature>
<evidence type="ECO:0000256" key="4">
    <source>
        <dbReference type="ARBA" id="ARBA00022989"/>
    </source>
</evidence>
<keyword evidence="9" id="KW-1185">Reference proteome</keyword>
<gene>
    <name evidence="8" type="ORF">DESUT3_34200</name>
</gene>
<feature type="transmembrane region" description="Helical" evidence="6">
    <location>
        <begin position="59"/>
        <end position="82"/>
    </location>
</feature>
<feature type="transmembrane region" description="Helical" evidence="6">
    <location>
        <begin position="89"/>
        <end position="107"/>
    </location>
</feature>
<dbReference type="RefSeq" id="WP_221249728.1">
    <property type="nucleotide sequence ID" value="NZ_AP024355.1"/>
</dbReference>
<feature type="transmembrane region" description="Helical" evidence="6">
    <location>
        <begin position="181"/>
        <end position="199"/>
    </location>
</feature>
<dbReference type="InterPro" id="IPR017850">
    <property type="entry name" value="Alkaline_phosphatase_core_sf"/>
</dbReference>
<evidence type="ECO:0000313" key="8">
    <source>
        <dbReference type="EMBL" id="BCR06351.1"/>
    </source>
</evidence>
<reference evidence="8 9" key="2">
    <citation type="journal article" date="2021" name="Int. J. Syst. Evol. Microbiol.">
        <title>Isolation and Polyphasic Characterization of Desulfuromonas versatilis sp. Nov., an Electrogenic Bacteria Capable of Versatile Metabolism Isolated from a Graphene Oxide-Reducing Enrichment Culture.</title>
        <authorList>
            <person name="Xie L."/>
            <person name="Yoshida N."/>
            <person name="Ishii S."/>
            <person name="Meng L."/>
        </authorList>
    </citation>
    <scope>NUCLEOTIDE SEQUENCE [LARGE SCALE GENOMIC DNA]</scope>
    <source>
        <strain evidence="8 9">NIT-T3</strain>
    </source>
</reference>
<dbReference type="PANTHER" id="PTHR47371">
    <property type="entry name" value="LIPOTEICHOIC ACID SYNTHASE"/>
    <property type="match status" value="1"/>
</dbReference>
<dbReference type="EMBL" id="AP024355">
    <property type="protein sequence ID" value="BCR06351.1"/>
    <property type="molecule type" value="Genomic_DNA"/>
</dbReference>
<evidence type="ECO:0000313" key="9">
    <source>
        <dbReference type="Proteomes" id="UP001319827"/>
    </source>
</evidence>
<comment type="subcellular location">
    <subcellularLocation>
        <location evidence="1">Cell membrane</location>
        <topology evidence="1">Multi-pass membrane protein</topology>
    </subcellularLocation>
</comment>
<accession>A0ABN6E1Y6</accession>
<evidence type="ECO:0000256" key="6">
    <source>
        <dbReference type="SAM" id="Phobius"/>
    </source>
</evidence>
<evidence type="ECO:0000256" key="2">
    <source>
        <dbReference type="ARBA" id="ARBA00022475"/>
    </source>
</evidence>
<keyword evidence="4 6" id="KW-1133">Transmembrane helix</keyword>
<evidence type="ECO:0000256" key="3">
    <source>
        <dbReference type="ARBA" id="ARBA00022692"/>
    </source>
</evidence>
<dbReference type="Pfam" id="PF00884">
    <property type="entry name" value="Sulfatase"/>
    <property type="match status" value="1"/>
</dbReference>
<keyword evidence="5 6" id="KW-0472">Membrane</keyword>
<proteinExistence type="predicted"/>
<dbReference type="Gene3D" id="3.30.1120.80">
    <property type="match status" value="1"/>
</dbReference>
<dbReference type="InterPro" id="IPR000917">
    <property type="entry name" value="Sulfatase_N"/>
</dbReference>
<organism evidence="8 9">
    <name type="scientific">Desulfuromonas versatilis</name>
    <dbReference type="NCBI Taxonomy" id="2802975"/>
    <lineage>
        <taxon>Bacteria</taxon>
        <taxon>Pseudomonadati</taxon>
        <taxon>Thermodesulfobacteriota</taxon>
        <taxon>Desulfuromonadia</taxon>
        <taxon>Desulfuromonadales</taxon>
        <taxon>Desulfuromonadaceae</taxon>
        <taxon>Desulfuromonas</taxon>
    </lineage>
</organism>
<dbReference type="SUPFAM" id="SSF53649">
    <property type="entry name" value="Alkaline phosphatase-like"/>
    <property type="match status" value="1"/>
</dbReference>
<dbReference type="Gene3D" id="3.40.720.10">
    <property type="entry name" value="Alkaline Phosphatase, subunit A"/>
    <property type="match status" value="1"/>
</dbReference>
<dbReference type="Proteomes" id="UP001319827">
    <property type="component" value="Chromosome"/>
</dbReference>
<name>A0ABN6E1Y6_9BACT</name>
<feature type="transmembrane region" description="Helical" evidence="6">
    <location>
        <begin position="143"/>
        <end position="161"/>
    </location>
</feature>
<feature type="domain" description="Sulfatase N-terminal" evidence="7">
    <location>
        <begin position="301"/>
        <end position="579"/>
    </location>
</feature>
<dbReference type="PANTHER" id="PTHR47371:SF3">
    <property type="entry name" value="PHOSPHOGLYCEROL TRANSFERASE I"/>
    <property type="match status" value="1"/>
</dbReference>
<evidence type="ECO:0000259" key="7">
    <source>
        <dbReference type="Pfam" id="PF00884"/>
    </source>
</evidence>
<protein>
    <recommendedName>
        <fullName evidence="7">Sulfatase N-terminal domain-containing protein</fullName>
    </recommendedName>
</protein>
<evidence type="ECO:0000256" key="1">
    <source>
        <dbReference type="ARBA" id="ARBA00004651"/>
    </source>
</evidence>
<evidence type="ECO:0000256" key="5">
    <source>
        <dbReference type="ARBA" id="ARBA00023136"/>
    </source>
</evidence>